<dbReference type="InterPro" id="IPR013815">
    <property type="entry name" value="ATP_grasp_subdomain_1"/>
</dbReference>
<dbReference type="PANTHER" id="PTHR21621">
    <property type="entry name" value="RIBOSOMAL PROTEIN S6 MODIFICATION PROTEIN"/>
    <property type="match status" value="1"/>
</dbReference>
<dbReference type="EMBL" id="UINC01032388">
    <property type="protein sequence ID" value="SVB19964.1"/>
    <property type="molecule type" value="Genomic_DNA"/>
</dbReference>
<keyword evidence="4" id="KW-0317">Glutathione biosynthesis</keyword>
<dbReference type="PROSITE" id="PS50975">
    <property type="entry name" value="ATP_GRASP"/>
    <property type="match status" value="1"/>
</dbReference>
<evidence type="ECO:0000256" key="9">
    <source>
        <dbReference type="ARBA" id="ARBA00023211"/>
    </source>
</evidence>
<evidence type="ECO:0000256" key="4">
    <source>
        <dbReference type="ARBA" id="ARBA00022684"/>
    </source>
</evidence>
<dbReference type="InterPro" id="IPR006284">
    <property type="entry name" value="Glut_synth_pro"/>
</dbReference>
<keyword evidence="3" id="KW-0436">Ligase</keyword>
<evidence type="ECO:0000256" key="2">
    <source>
        <dbReference type="ARBA" id="ARBA00001946"/>
    </source>
</evidence>
<proteinExistence type="inferred from homology"/>
<dbReference type="GO" id="GO:0005737">
    <property type="term" value="C:cytoplasm"/>
    <property type="evidence" value="ECO:0007669"/>
    <property type="project" value="TreeGrafter"/>
</dbReference>
<keyword evidence="7" id="KW-0067">ATP-binding</keyword>
<dbReference type="SUPFAM" id="SSF56059">
    <property type="entry name" value="Glutathione synthetase ATP-binding domain-like"/>
    <property type="match status" value="1"/>
</dbReference>
<dbReference type="SUPFAM" id="SSF52440">
    <property type="entry name" value="PreATP-grasp domain"/>
    <property type="match status" value="1"/>
</dbReference>
<dbReference type="NCBIfam" id="TIGR01380">
    <property type="entry name" value="glut_syn"/>
    <property type="match status" value="1"/>
</dbReference>
<evidence type="ECO:0000256" key="3">
    <source>
        <dbReference type="ARBA" id="ARBA00022598"/>
    </source>
</evidence>
<dbReference type="PANTHER" id="PTHR21621:SF4">
    <property type="entry name" value="GLUTATHIONE SYNTHETASE"/>
    <property type="match status" value="1"/>
</dbReference>
<dbReference type="GO" id="GO:0004363">
    <property type="term" value="F:glutathione synthase activity"/>
    <property type="evidence" value="ECO:0007669"/>
    <property type="project" value="InterPro"/>
</dbReference>
<dbReference type="Gene3D" id="3.40.50.20">
    <property type="match status" value="1"/>
</dbReference>
<gene>
    <name evidence="11" type="ORF">METZ01_LOCUS172818</name>
</gene>
<dbReference type="InterPro" id="IPR004218">
    <property type="entry name" value="GSHS_ATP-bd"/>
</dbReference>
<evidence type="ECO:0000256" key="6">
    <source>
        <dbReference type="ARBA" id="ARBA00022741"/>
    </source>
</evidence>
<dbReference type="AlphaFoldDB" id="A0A382C260"/>
<keyword evidence="5" id="KW-0479">Metal-binding</keyword>
<evidence type="ECO:0000256" key="1">
    <source>
        <dbReference type="ARBA" id="ARBA00001936"/>
    </source>
</evidence>
<dbReference type="Gene3D" id="3.30.1490.20">
    <property type="entry name" value="ATP-grasp fold, A domain"/>
    <property type="match status" value="1"/>
</dbReference>
<reference evidence="11" key="1">
    <citation type="submission" date="2018-05" db="EMBL/GenBank/DDBJ databases">
        <authorList>
            <person name="Lanie J.A."/>
            <person name="Ng W.-L."/>
            <person name="Kazmierczak K.M."/>
            <person name="Andrzejewski T.M."/>
            <person name="Davidsen T.M."/>
            <person name="Wayne K.J."/>
            <person name="Tettelin H."/>
            <person name="Glass J.I."/>
            <person name="Rusch D."/>
            <person name="Podicherti R."/>
            <person name="Tsui H.-C.T."/>
            <person name="Winkler M.E."/>
        </authorList>
    </citation>
    <scope>NUCLEOTIDE SEQUENCE</scope>
</reference>
<evidence type="ECO:0000259" key="10">
    <source>
        <dbReference type="PROSITE" id="PS50975"/>
    </source>
</evidence>
<accession>A0A382C260</accession>
<evidence type="ECO:0000256" key="7">
    <source>
        <dbReference type="ARBA" id="ARBA00022840"/>
    </source>
</evidence>
<keyword evidence="9" id="KW-0464">Manganese</keyword>
<dbReference type="InterPro" id="IPR004215">
    <property type="entry name" value="GSHS_N"/>
</dbReference>
<dbReference type="HAMAP" id="MF_00162">
    <property type="entry name" value="GSH_S"/>
    <property type="match status" value="1"/>
</dbReference>
<dbReference type="GO" id="GO:0005524">
    <property type="term" value="F:ATP binding"/>
    <property type="evidence" value="ECO:0007669"/>
    <property type="project" value="UniProtKB-KW"/>
</dbReference>
<organism evidence="11">
    <name type="scientific">marine metagenome</name>
    <dbReference type="NCBI Taxonomy" id="408172"/>
    <lineage>
        <taxon>unclassified sequences</taxon>
        <taxon>metagenomes</taxon>
        <taxon>ecological metagenomes</taxon>
    </lineage>
</organism>
<comment type="cofactor">
    <cofactor evidence="2">
        <name>Mg(2+)</name>
        <dbReference type="ChEBI" id="CHEBI:18420"/>
    </cofactor>
</comment>
<protein>
    <recommendedName>
        <fullName evidence="10">ATP-grasp domain-containing protein</fullName>
    </recommendedName>
</protein>
<dbReference type="InterPro" id="IPR011761">
    <property type="entry name" value="ATP-grasp"/>
</dbReference>
<dbReference type="Pfam" id="PF02955">
    <property type="entry name" value="GSH-S_ATP"/>
    <property type="match status" value="1"/>
</dbReference>
<dbReference type="GO" id="GO:0046872">
    <property type="term" value="F:metal ion binding"/>
    <property type="evidence" value="ECO:0007669"/>
    <property type="project" value="UniProtKB-KW"/>
</dbReference>
<name>A0A382C260_9ZZZZ</name>
<keyword evidence="8" id="KW-0460">Magnesium</keyword>
<feature type="domain" description="ATP-grasp" evidence="10">
    <location>
        <begin position="123"/>
        <end position="306"/>
    </location>
</feature>
<sequence>MKIGFQMDHISGLNFKTDSTLPIIYESQKRKNINYIFHPSDLTHKNNKLFVYANSIKILSSNFKRYKLGAKKKLLLDSMDLIFIRQDPPYNMQYISSMHMLEQLNPKIKIINNPQGIRNAPEKLLMLRFQKLIPPTIITRSFEEVEKFLNKYKKCVIKPLYGNGGEDIFLLNKSDKNFHQIIENFINRNKEPFIVQKFLSEIVKGDKRIILVNGNPVGAIKRIPQKNEIRSNIHVGGKCAKTKLSKRDLQICASIKKELVNNGLFFAGIDVIGNFLIEINVTSPTCIQEIKELYKIDIAKIIWDNL</sequence>
<dbReference type="InterPro" id="IPR016185">
    <property type="entry name" value="PreATP-grasp_dom_sf"/>
</dbReference>
<evidence type="ECO:0000256" key="5">
    <source>
        <dbReference type="ARBA" id="ARBA00022723"/>
    </source>
</evidence>
<keyword evidence="6" id="KW-0547">Nucleotide-binding</keyword>
<comment type="cofactor">
    <cofactor evidence="1">
        <name>Mn(2+)</name>
        <dbReference type="ChEBI" id="CHEBI:29035"/>
    </cofactor>
</comment>
<dbReference type="Gene3D" id="3.30.470.20">
    <property type="entry name" value="ATP-grasp fold, B domain"/>
    <property type="match status" value="1"/>
</dbReference>
<evidence type="ECO:0000256" key="8">
    <source>
        <dbReference type="ARBA" id="ARBA00022842"/>
    </source>
</evidence>
<dbReference type="Pfam" id="PF02951">
    <property type="entry name" value="GSH-S_N"/>
    <property type="match status" value="1"/>
</dbReference>
<dbReference type="NCBIfam" id="NF003573">
    <property type="entry name" value="PRK05246.1"/>
    <property type="match status" value="1"/>
</dbReference>
<evidence type="ECO:0000313" key="11">
    <source>
        <dbReference type="EMBL" id="SVB19964.1"/>
    </source>
</evidence>